<evidence type="ECO:0000313" key="2">
    <source>
        <dbReference type="EMBL" id="TNN49121.1"/>
    </source>
</evidence>
<dbReference type="AlphaFoldDB" id="A0A4Z2G7A1"/>
<dbReference type="Proteomes" id="UP000314294">
    <property type="component" value="Unassembled WGS sequence"/>
</dbReference>
<reference evidence="2 3" key="1">
    <citation type="submission" date="2019-03" db="EMBL/GenBank/DDBJ databases">
        <title>First draft genome of Liparis tanakae, snailfish: a comprehensive survey of snailfish specific genes.</title>
        <authorList>
            <person name="Kim W."/>
            <person name="Song I."/>
            <person name="Jeong J.-H."/>
            <person name="Kim D."/>
            <person name="Kim S."/>
            <person name="Ryu S."/>
            <person name="Song J.Y."/>
            <person name="Lee S.K."/>
        </authorList>
    </citation>
    <scope>NUCLEOTIDE SEQUENCE [LARGE SCALE GENOMIC DNA]</scope>
    <source>
        <tissue evidence="2">Muscle</tissue>
    </source>
</reference>
<accession>A0A4Z2G7A1</accession>
<dbReference type="EMBL" id="SRLO01000668">
    <property type="protein sequence ID" value="TNN49121.1"/>
    <property type="molecule type" value="Genomic_DNA"/>
</dbReference>
<organism evidence="2 3">
    <name type="scientific">Liparis tanakae</name>
    <name type="common">Tanaka's snailfish</name>
    <dbReference type="NCBI Taxonomy" id="230148"/>
    <lineage>
        <taxon>Eukaryota</taxon>
        <taxon>Metazoa</taxon>
        <taxon>Chordata</taxon>
        <taxon>Craniata</taxon>
        <taxon>Vertebrata</taxon>
        <taxon>Euteleostomi</taxon>
        <taxon>Actinopterygii</taxon>
        <taxon>Neopterygii</taxon>
        <taxon>Teleostei</taxon>
        <taxon>Neoteleostei</taxon>
        <taxon>Acanthomorphata</taxon>
        <taxon>Eupercaria</taxon>
        <taxon>Perciformes</taxon>
        <taxon>Cottioidei</taxon>
        <taxon>Cottales</taxon>
        <taxon>Liparidae</taxon>
        <taxon>Liparis</taxon>
    </lineage>
</organism>
<evidence type="ECO:0000256" key="1">
    <source>
        <dbReference type="SAM" id="MobiDB-lite"/>
    </source>
</evidence>
<gene>
    <name evidence="2" type="ORF">EYF80_040663</name>
</gene>
<comment type="caution">
    <text evidence="2">The sequence shown here is derived from an EMBL/GenBank/DDBJ whole genome shotgun (WGS) entry which is preliminary data.</text>
</comment>
<proteinExistence type="predicted"/>
<feature type="region of interest" description="Disordered" evidence="1">
    <location>
        <begin position="191"/>
        <end position="213"/>
    </location>
</feature>
<protein>
    <submittedName>
        <fullName evidence="2">Uncharacterized protein</fullName>
    </submittedName>
</protein>
<keyword evidence="3" id="KW-1185">Reference proteome</keyword>
<evidence type="ECO:0000313" key="3">
    <source>
        <dbReference type="Proteomes" id="UP000314294"/>
    </source>
</evidence>
<name>A0A4Z2G7A1_9TELE</name>
<sequence length="213" mass="24845">MDRRWHIKQRQLRVRPVQRFRNVTREVQLQDGLEQRVGAEREVKAELHHAGGLAELHGAVGDLVTHHLRQRRRLEKLFALWLNLNPQPADNDNSCPWDLCPSPSPSSLATSQTNVFFVSLKPGVQPVSLHLSLTPCRRVTLSITITVADDKRLRQESLKSVNLERVPRDKQKLSLQQEDCVEEEEMHFDFKQWKKEKEDTEEKDAHETQQHFN</sequence>